<sequence>MNLLQAPFNAAALVKHPENTVRMPHSRDLPHITPLPCEDG</sequence>
<accession>A0ABP1W2U5</accession>
<dbReference type="Proteomes" id="UP000009342">
    <property type="component" value="Unassembled WGS sequence"/>
</dbReference>
<keyword evidence="3" id="KW-1185">Reference proteome</keyword>
<comment type="caution">
    <text evidence="2">The sequence shown here is derived from an EMBL/GenBank/DDBJ whole genome shotgun (WGS) entry which is preliminary data.</text>
</comment>
<evidence type="ECO:0000256" key="1">
    <source>
        <dbReference type="SAM" id="MobiDB-lite"/>
    </source>
</evidence>
<name>A0ABP1W2U5_9ENTR</name>
<evidence type="ECO:0000313" key="2">
    <source>
        <dbReference type="EMBL" id="CCJ79365.1"/>
    </source>
</evidence>
<dbReference type="EMBL" id="CAKZ01000005">
    <property type="protein sequence ID" value="CCJ79365.1"/>
    <property type="molecule type" value="Genomic_DNA"/>
</dbReference>
<feature type="region of interest" description="Disordered" evidence="1">
    <location>
        <begin position="19"/>
        <end position="40"/>
    </location>
</feature>
<proteinExistence type="predicted"/>
<organism evidence="2 3">
    <name type="scientific">Cronobacter dublinensis 1210</name>
    <dbReference type="NCBI Taxonomy" id="1208656"/>
    <lineage>
        <taxon>Bacteria</taxon>
        <taxon>Pseudomonadati</taxon>
        <taxon>Pseudomonadota</taxon>
        <taxon>Gammaproteobacteria</taxon>
        <taxon>Enterobacterales</taxon>
        <taxon>Enterobacteriaceae</taxon>
        <taxon>Cronobacter</taxon>
    </lineage>
</organism>
<feature type="compositionally biased region" description="Basic and acidic residues" evidence="1">
    <location>
        <begin position="19"/>
        <end position="30"/>
    </location>
</feature>
<evidence type="ECO:0000313" key="3">
    <source>
        <dbReference type="Proteomes" id="UP000009342"/>
    </source>
</evidence>
<gene>
    <name evidence="2" type="ORF">BN134_68</name>
</gene>
<reference evidence="3" key="1">
    <citation type="journal article" date="2012" name="PLoS ONE">
        <title>Comparative analysis of genome sequences covering the seven cronobacter species.</title>
        <authorList>
            <person name="Joseph S."/>
            <person name="Desai P."/>
            <person name="Ji Y."/>
            <person name="Cummings C.A."/>
            <person name="Shih R."/>
            <person name="Degoricija L."/>
            <person name="Rico A."/>
            <person name="Brzoska P."/>
            <person name="Hamby S.E."/>
            <person name="Masood N."/>
            <person name="Hariri S."/>
            <person name="Sonbol H."/>
            <person name="Chuzhanova N."/>
            <person name="McClelland M."/>
            <person name="Furtado M.R."/>
            <person name="Forsythe S.J."/>
        </authorList>
    </citation>
    <scope>NUCLEOTIDE SEQUENCE [LARGE SCALE GENOMIC DNA]</scope>
    <source>
        <strain evidence="3">1210</strain>
    </source>
</reference>
<protein>
    <submittedName>
        <fullName evidence="2">Uncharacterized protein</fullName>
    </submittedName>
</protein>